<organism evidence="8 9">
    <name type="scientific">Desmophyllum pertusum</name>
    <dbReference type="NCBI Taxonomy" id="174260"/>
    <lineage>
        <taxon>Eukaryota</taxon>
        <taxon>Metazoa</taxon>
        <taxon>Cnidaria</taxon>
        <taxon>Anthozoa</taxon>
        <taxon>Hexacorallia</taxon>
        <taxon>Scleractinia</taxon>
        <taxon>Caryophylliina</taxon>
        <taxon>Caryophylliidae</taxon>
        <taxon>Desmophyllum</taxon>
    </lineage>
</organism>
<evidence type="ECO:0000256" key="4">
    <source>
        <dbReference type="ARBA" id="ARBA00022989"/>
    </source>
</evidence>
<dbReference type="Pfam" id="PF00001">
    <property type="entry name" value="7tm_1"/>
    <property type="match status" value="2"/>
</dbReference>
<dbReference type="Proteomes" id="UP001163046">
    <property type="component" value="Unassembled WGS sequence"/>
</dbReference>
<comment type="caution">
    <text evidence="8">The sequence shown here is derived from an EMBL/GenBank/DDBJ whole genome shotgun (WGS) entry which is preliminary data.</text>
</comment>
<dbReference type="SUPFAM" id="SSF81321">
    <property type="entry name" value="Family A G protein-coupled receptor-like"/>
    <property type="match status" value="1"/>
</dbReference>
<reference evidence="8" key="1">
    <citation type="submission" date="2023-01" db="EMBL/GenBank/DDBJ databases">
        <title>Genome assembly of the deep-sea coral Lophelia pertusa.</title>
        <authorList>
            <person name="Herrera S."/>
            <person name="Cordes E."/>
        </authorList>
    </citation>
    <scope>NUCLEOTIDE SEQUENCE</scope>
    <source>
        <strain evidence="8">USNM1676648</strain>
        <tissue evidence="8">Polyp</tissue>
    </source>
</reference>
<evidence type="ECO:0000256" key="5">
    <source>
        <dbReference type="ARBA" id="ARBA00023136"/>
    </source>
</evidence>
<evidence type="ECO:0000256" key="2">
    <source>
        <dbReference type="ARBA" id="ARBA00022475"/>
    </source>
</evidence>
<keyword evidence="9" id="KW-1185">Reference proteome</keyword>
<feature type="transmembrane region" description="Helical" evidence="6">
    <location>
        <begin position="123"/>
        <end position="147"/>
    </location>
</feature>
<dbReference type="PRINTS" id="PR00237">
    <property type="entry name" value="GPCRRHODOPSN"/>
</dbReference>
<dbReference type="PROSITE" id="PS50262">
    <property type="entry name" value="G_PROTEIN_RECEP_F1_2"/>
    <property type="match status" value="1"/>
</dbReference>
<feature type="transmembrane region" description="Helical" evidence="6">
    <location>
        <begin position="77"/>
        <end position="103"/>
    </location>
</feature>
<keyword evidence="2" id="KW-1003">Cell membrane</keyword>
<evidence type="ECO:0000256" key="6">
    <source>
        <dbReference type="SAM" id="Phobius"/>
    </source>
</evidence>
<comment type="subcellular location">
    <subcellularLocation>
        <location evidence="1">Cell membrane</location>
        <topology evidence="1">Multi-pass membrane protein</topology>
    </subcellularLocation>
</comment>
<dbReference type="AlphaFoldDB" id="A0A9W9YGH9"/>
<gene>
    <name evidence="8" type="ORF">OS493_003079</name>
</gene>
<evidence type="ECO:0000256" key="1">
    <source>
        <dbReference type="ARBA" id="ARBA00004651"/>
    </source>
</evidence>
<dbReference type="GO" id="GO:0004930">
    <property type="term" value="F:G protein-coupled receptor activity"/>
    <property type="evidence" value="ECO:0007669"/>
    <property type="project" value="InterPro"/>
</dbReference>
<keyword evidence="3 6" id="KW-0812">Transmembrane</keyword>
<evidence type="ECO:0000313" key="9">
    <source>
        <dbReference type="Proteomes" id="UP001163046"/>
    </source>
</evidence>
<keyword evidence="4 6" id="KW-1133">Transmembrane helix</keyword>
<feature type="transmembrane region" description="Helical" evidence="6">
    <location>
        <begin position="159"/>
        <end position="178"/>
    </location>
</feature>
<feature type="transmembrane region" description="Helical" evidence="6">
    <location>
        <begin position="268"/>
        <end position="290"/>
    </location>
</feature>
<name>A0A9W9YGH9_9CNID</name>
<dbReference type="PANTHER" id="PTHR22750">
    <property type="entry name" value="G-PROTEIN COUPLED RECEPTOR"/>
    <property type="match status" value="1"/>
</dbReference>
<dbReference type="GO" id="GO:0005886">
    <property type="term" value="C:plasma membrane"/>
    <property type="evidence" value="ECO:0007669"/>
    <property type="project" value="UniProtKB-SubCell"/>
</dbReference>
<dbReference type="EMBL" id="MU827778">
    <property type="protein sequence ID" value="KAJ7340339.1"/>
    <property type="molecule type" value="Genomic_DNA"/>
</dbReference>
<protein>
    <recommendedName>
        <fullName evidence="7">G-protein coupled receptors family 1 profile domain-containing protein</fullName>
    </recommendedName>
</protein>
<accession>A0A9W9YGH9</accession>
<keyword evidence="5 6" id="KW-0472">Membrane</keyword>
<feature type="domain" description="G-protein coupled receptors family 1 profile" evidence="7">
    <location>
        <begin position="57"/>
        <end position="299"/>
    </location>
</feature>
<proteinExistence type="predicted"/>
<evidence type="ECO:0000313" key="8">
    <source>
        <dbReference type="EMBL" id="KAJ7340339.1"/>
    </source>
</evidence>
<feature type="transmembrane region" description="Helical" evidence="6">
    <location>
        <begin position="190"/>
        <end position="211"/>
    </location>
</feature>
<dbReference type="InterPro" id="IPR017452">
    <property type="entry name" value="GPCR_Rhodpsn_7TM"/>
</dbReference>
<feature type="transmembrane region" description="Helical" evidence="6">
    <location>
        <begin position="244"/>
        <end position="262"/>
    </location>
</feature>
<evidence type="ECO:0000256" key="3">
    <source>
        <dbReference type="ARBA" id="ARBA00022692"/>
    </source>
</evidence>
<dbReference type="CDD" id="cd00637">
    <property type="entry name" value="7tm_classA_rhodopsin-like"/>
    <property type="match status" value="1"/>
</dbReference>
<dbReference type="InterPro" id="IPR000276">
    <property type="entry name" value="GPCR_Rhodpsn"/>
</dbReference>
<feature type="transmembrane region" description="Helical" evidence="6">
    <location>
        <begin position="35"/>
        <end position="65"/>
    </location>
</feature>
<evidence type="ECO:0000259" key="7">
    <source>
        <dbReference type="PROSITE" id="PS50262"/>
    </source>
</evidence>
<dbReference type="Gene3D" id="1.20.1070.10">
    <property type="entry name" value="Rhodopsin 7-helix transmembrane proteins"/>
    <property type="match status" value="1"/>
</dbReference>
<sequence length="343" mass="38482">MLNLTHGAIENASLDKLTGCCRHLDTFFSSADSDIILLSDTIVCVLNAVFSFVAVFANIIILYALCKASSLHSPSKALLCSLALSDLGVGAIVQPLFVAYRWAHINDNLPVLCTAGIISHIEGSHFSAVSFLTMTAISLDRLLALLLRVQYQSVVTLKRVLVVLAAIWIGGGLWASTWTRNQNTYTLVSIIYIPICFSITFVAYLKIYFCLRKQACKMGKHVNPLKCIRNNANDMNFSRYKKSVVSMFYLFCAFLVSFLPYLCHKVAVSISGWCTSTSVLFSFALTMVYINSSLNPLIYCWRISELKQIVVRVFCRCRERSVVTKVKYVSSRDQVKILSYKRY</sequence>
<dbReference type="OrthoDB" id="9894375at2759"/>